<dbReference type="SMART" id="SM00387">
    <property type="entry name" value="HATPase_c"/>
    <property type="match status" value="1"/>
</dbReference>
<dbReference type="GO" id="GO:0000155">
    <property type="term" value="F:phosphorelay sensor kinase activity"/>
    <property type="evidence" value="ECO:0007669"/>
    <property type="project" value="InterPro"/>
</dbReference>
<evidence type="ECO:0000256" key="5">
    <source>
        <dbReference type="SAM" id="Phobius"/>
    </source>
</evidence>
<sequence>MILINVISLFLLFYLKKSSGTQEFPAQLKRYFNYGMIAAGVLIGIAIIDLPPQILFQLLSFVLVGGIVYLILFTPELESQKTMAITPLPIVGVELLKYLIETISPSIYNTLENYLNAAGFFALIWAVTMWLNHRKQMKEIEIERIFLKEQERQLKATAEQKSQLETLVAERTSEILKQKEELQDALDHLQSTQEQLIQQEKLASLGQLTAGIAHEIKNPLNFVNNFSELSVDFLEEIGEEMAKISDSKEKENILELLEDVKSNLVKIRHHGSRADSIVKSMLMHSRGGTGTMDPTDLNALIKEYSNLAFHGMRANPNPINVDIQLDLDESLPIIHLNAEDFSRVILNLVKNAFDAMRDKITALGNDYKAKIQIQTKDQGDHILIKVEDNGPGVPDEIRDKLLMPFFTTKKGTEGTGLGLSITHDIIKSHEGKLTIESKVGEFTRFSILLPKVKLGEKST</sequence>
<dbReference type="Gene3D" id="1.10.287.130">
    <property type="match status" value="1"/>
</dbReference>
<dbReference type="SUPFAM" id="SSF47384">
    <property type="entry name" value="Homodimeric domain of signal transducing histidine kinase"/>
    <property type="match status" value="1"/>
</dbReference>
<keyword evidence="5" id="KW-0812">Transmembrane</keyword>
<dbReference type="EC" id="2.7.13.3" evidence="2"/>
<dbReference type="Pfam" id="PF00512">
    <property type="entry name" value="HisKA"/>
    <property type="match status" value="1"/>
</dbReference>
<reference evidence="8" key="1">
    <citation type="submission" date="2016-10" db="EMBL/GenBank/DDBJ databases">
        <authorList>
            <person name="Varghese N."/>
            <person name="Submissions S."/>
        </authorList>
    </citation>
    <scope>NUCLEOTIDE SEQUENCE [LARGE SCALE GENOMIC DNA]</scope>
    <source>
        <strain evidence="8">DSM 22703</strain>
    </source>
</reference>
<feature type="domain" description="Histidine kinase" evidence="6">
    <location>
        <begin position="211"/>
        <end position="453"/>
    </location>
</feature>
<dbReference type="STRING" id="279824.SAMN03080617_02984"/>
<feature type="transmembrane region" description="Helical" evidence="5">
    <location>
        <begin position="55"/>
        <end position="73"/>
    </location>
</feature>
<dbReference type="InterPro" id="IPR003594">
    <property type="entry name" value="HATPase_dom"/>
</dbReference>
<keyword evidence="3" id="KW-0597">Phosphoprotein</keyword>
<dbReference type="PANTHER" id="PTHR43065">
    <property type="entry name" value="SENSOR HISTIDINE KINASE"/>
    <property type="match status" value="1"/>
</dbReference>
<evidence type="ECO:0000259" key="6">
    <source>
        <dbReference type="PROSITE" id="PS50109"/>
    </source>
</evidence>
<dbReference type="PROSITE" id="PS50109">
    <property type="entry name" value="HIS_KIN"/>
    <property type="match status" value="1"/>
</dbReference>
<keyword evidence="8" id="KW-1185">Reference proteome</keyword>
<dbReference type="PRINTS" id="PR00344">
    <property type="entry name" value="BCTRLSENSOR"/>
</dbReference>
<evidence type="ECO:0000313" key="7">
    <source>
        <dbReference type="EMBL" id="SDA87481.1"/>
    </source>
</evidence>
<dbReference type="SUPFAM" id="SSF55874">
    <property type="entry name" value="ATPase domain of HSP90 chaperone/DNA topoisomerase II/histidine kinase"/>
    <property type="match status" value="1"/>
</dbReference>
<gene>
    <name evidence="7" type="ORF">SAMN03080617_02984</name>
</gene>
<evidence type="ECO:0000313" key="8">
    <source>
        <dbReference type="Proteomes" id="UP000198756"/>
    </source>
</evidence>
<keyword evidence="7" id="KW-0418">Kinase</keyword>
<protein>
    <recommendedName>
        <fullName evidence="2">histidine kinase</fullName>
        <ecNumber evidence="2">2.7.13.3</ecNumber>
    </recommendedName>
</protein>
<evidence type="ECO:0000256" key="2">
    <source>
        <dbReference type="ARBA" id="ARBA00012438"/>
    </source>
</evidence>
<dbReference type="InterPro" id="IPR003661">
    <property type="entry name" value="HisK_dim/P_dom"/>
</dbReference>
<comment type="catalytic activity">
    <reaction evidence="1">
        <text>ATP + protein L-histidine = ADP + protein N-phospho-L-histidine.</text>
        <dbReference type="EC" id="2.7.13.3"/>
    </reaction>
</comment>
<evidence type="ECO:0000256" key="1">
    <source>
        <dbReference type="ARBA" id="ARBA00000085"/>
    </source>
</evidence>
<dbReference type="Proteomes" id="UP000198756">
    <property type="component" value="Unassembled WGS sequence"/>
</dbReference>
<feature type="transmembrane region" description="Helical" evidence="5">
    <location>
        <begin position="31"/>
        <end position="48"/>
    </location>
</feature>
<dbReference type="InterPro" id="IPR005467">
    <property type="entry name" value="His_kinase_dom"/>
</dbReference>
<dbReference type="OrthoDB" id="9806995at2"/>
<dbReference type="InterPro" id="IPR004358">
    <property type="entry name" value="Sig_transdc_His_kin-like_C"/>
</dbReference>
<dbReference type="Pfam" id="PF02518">
    <property type="entry name" value="HATPase_c"/>
    <property type="match status" value="1"/>
</dbReference>
<keyword evidence="5" id="KW-0472">Membrane</keyword>
<dbReference type="SMART" id="SM00388">
    <property type="entry name" value="HisKA"/>
    <property type="match status" value="1"/>
</dbReference>
<dbReference type="InterPro" id="IPR036097">
    <property type="entry name" value="HisK_dim/P_sf"/>
</dbReference>
<dbReference type="AlphaFoldDB" id="A0A1G5YY65"/>
<dbReference type="InterPro" id="IPR036890">
    <property type="entry name" value="HATPase_C_sf"/>
</dbReference>
<feature type="transmembrane region" description="Helical" evidence="5">
    <location>
        <begin position="114"/>
        <end position="131"/>
    </location>
</feature>
<dbReference type="Gene3D" id="3.30.565.10">
    <property type="entry name" value="Histidine kinase-like ATPase, C-terminal domain"/>
    <property type="match status" value="1"/>
</dbReference>
<dbReference type="EMBL" id="FMXE01000022">
    <property type="protein sequence ID" value="SDA87481.1"/>
    <property type="molecule type" value="Genomic_DNA"/>
</dbReference>
<dbReference type="CDD" id="cd00082">
    <property type="entry name" value="HisKA"/>
    <property type="match status" value="1"/>
</dbReference>
<keyword evidence="5" id="KW-1133">Transmembrane helix</keyword>
<proteinExistence type="predicted"/>
<keyword evidence="7" id="KW-0808">Transferase</keyword>
<name>A0A1G5YY65_9BACT</name>
<dbReference type="RefSeq" id="WP_092731344.1">
    <property type="nucleotide sequence ID" value="NZ_FMXE01000022.1"/>
</dbReference>
<evidence type="ECO:0000256" key="4">
    <source>
        <dbReference type="SAM" id="Coils"/>
    </source>
</evidence>
<organism evidence="7 8">
    <name type="scientific">Algoriphagus alkaliphilus</name>
    <dbReference type="NCBI Taxonomy" id="279824"/>
    <lineage>
        <taxon>Bacteria</taxon>
        <taxon>Pseudomonadati</taxon>
        <taxon>Bacteroidota</taxon>
        <taxon>Cytophagia</taxon>
        <taxon>Cytophagales</taxon>
        <taxon>Cyclobacteriaceae</taxon>
        <taxon>Algoriphagus</taxon>
    </lineage>
</organism>
<evidence type="ECO:0000256" key="3">
    <source>
        <dbReference type="ARBA" id="ARBA00022553"/>
    </source>
</evidence>
<accession>A0A1G5YY65</accession>
<keyword evidence="4" id="KW-0175">Coiled coil</keyword>
<feature type="coiled-coil region" evidence="4">
    <location>
        <begin position="137"/>
        <end position="202"/>
    </location>
</feature>
<dbReference type="PANTHER" id="PTHR43065:SF42">
    <property type="entry name" value="TWO-COMPONENT SENSOR PPRA"/>
    <property type="match status" value="1"/>
</dbReference>